<feature type="region of interest" description="Disordered" evidence="5">
    <location>
        <begin position="1"/>
        <end position="60"/>
    </location>
</feature>
<proteinExistence type="predicted"/>
<protein>
    <recommendedName>
        <fullName evidence="6">Protein kinase domain-containing protein</fullName>
    </recommendedName>
</protein>
<keyword evidence="8" id="KW-1185">Reference proteome</keyword>
<organism evidence="7 8">
    <name type="scientific">Sphagnum troendelagicum</name>
    <dbReference type="NCBI Taxonomy" id="128251"/>
    <lineage>
        <taxon>Eukaryota</taxon>
        <taxon>Viridiplantae</taxon>
        <taxon>Streptophyta</taxon>
        <taxon>Embryophyta</taxon>
        <taxon>Bryophyta</taxon>
        <taxon>Sphagnophytina</taxon>
        <taxon>Sphagnopsida</taxon>
        <taxon>Sphagnales</taxon>
        <taxon>Sphagnaceae</taxon>
        <taxon>Sphagnum</taxon>
    </lineage>
</organism>
<reference evidence="7" key="1">
    <citation type="submission" date="2024-02" db="EMBL/GenBank/DDBJ databases">
        <authorList>
            <consortium name="ELIXIR-Norway"/>
            <consortium name="Elixir Norway"/>
        </authorList>
    </citation>
    <scope>NUCLEOTIDE SEQUENCE</scope>
</reference>
<dbReference type="Gene3D" id="1.10.510.10">
    <property type="entry name" value="Transferase(Phosphotransferase) domain 1"/>
    <property type="match status" value="1"/>
</dbReference>
<dbReference type="EMBL" id="OZ019898">
    <property type="protein sequence ID" value="CAK9230189.1"/>
    <property type="molecule type" value="Genomic_DNA"/>
</dbReference>
<dbReference type="PANTHER" id="PTHR44329:SF288">
    <property type="entry name" value="MITOGEN-ACTIVATED PROTEIN KINASE KINASE KINASE 20"/>
    <property type="match status" value="1"/>
</dbReference>
<gene>
    <name evidence="7" type="ORF">CSSPTR1EN2_LOCUS20108</name>
</gene>
<accession>A0ABP0UU62</accession>
<evidence type="ECO:0000256" key="2">
    <source>
        <dbReference type="ARBA" id="ARBA00022741"/>
    </source>
</evidence>
<feature type="compositionally biased region" description="Polar residues" evidence="5">
    <location>
        <begin position="20"/>
        <end position="33"/>
    </location>
</feature>
<dbReference type="InterPro" id="IPR011009">
    <property type="entry name" value="Kinase-like_dom_sf"/>
</dbReference>
<keyword evidence="3" id="KW-0418">Kinase</keyword>
<evidence type="ECO:0000256" key="4">
    <source>
        <dbReference type="ARBA" id="ARBA00022840"/>
    </source>
</evidence>
<keyword evidence="4" id="KW-0067">ATP-binding</keyword>
<evidence type="ECO:0000313" key="8">
    <source>
        <dbReference type="Proteomes" id="UP001497512"/>
    </source>
</evidence>
<feature type="compositionally biased region" description="Polar residues" evidence="5">
    <location>
        <begin position="1"/>
        <end position="11"/>
    </location>
</feature>
<dbReference type="InterPro" id="IPR001245">
    <property type="entry name" value="Ser-Thr/Tyr_kinase_cat_dom"/>
</dbReference>
<dbReference type="PROSITE" id="PS50011">
    <property type="entry name" value="PROTEIN_KINASE_DOM"/>
    <property type="match status" value="1"/>
</dbReference>
<dbReference type="SUPFAM" id="SSF56112">
    <property type="entry name" value="Protein kinase-like (PK-like)"/>
    <property type="match status" value="1"/>
</dbReference>
<evidence type="ECO:0000259" key="6">
    <source>
        <dbReference type="PROSITE" id="PS50011"/>
    </source>
</evidence>
<keyword evidence="1" id="KW-0808">Transferase</keyword>
<evidence type="ECO:0000256" key="5">
    <source>
        <dbReference type="SAM" id="MobiDB-lite"/>
    </source>
</evidence>
<evidence type="ECO:0000313" key="7">
    <source>
        <dbReference type="EMBL" id="CAK9230189.1"/>
    </source>
</evidence>
<dbReference type="InterPro" id="IPR051681">
    <property type="entry name" value="Ser/Thr_Kinases-Pseudokinases"/>
</dbReference>
<dbReference type="Proteomes" id="UP001497512">
    <property type="component" value="Chromosome 6"/>
</dbReference>
<dbReference type="PANTHER" id="PTHR44329">
    <property type="entry name" value="SERINE/THREONINE-PROTEIN KINASE TNNI3K-RELATED"/>
    <property type="match status" value="1"/>
</dbReference>
<name>A0ABP0UU62_9BRYO</name>
<feature type="domain" description="Protein kinase" evidence="6">
    <location>
        <begin position="76"/>
        <end position="367"/>
    </location>
</feature>
<dbReference type="PROSITE" id="PS00108">
    <property type="entry name" value="PROTEIN_KINASE_ST"/>
    <property type="match status" value="1"/>
</dbReference>
<keyword evidence="2" id="KW-0547">Nucleotide-binding</keyword>
<evidence type="ECO:0000256" key="1">
    <source>
        <dbReference type="ARBA" id="ARBA00022679"/>
    </source>
</evidence>
<dbReference type="Pfam" id="PF07714">
    <property type="entry name" value="PK_Tyr_Ser-Thr"/>
    <property type="match status" value="1"/>
</dbReference>
<dbReference type="InterPro" id="IPR000719">
    <property type="entry name" value="Prot_kinase_dom"/>
</dbReference>
<sequence length="405" mass="46156">MSKTITEQSGPYESAREGFSTESDTSVTEQTYYGSAPEEYWTELEPEDPSRVEDPSNVETVNESSCFVQLIDPSELELREQIAQGGQAHVNLAKYRKWGPEDVVVKRYKGRGVDVEQLRRRIGKVITHPGGSRGLCQVIGVSEDNTTGEVSVVMEAMQGDLRNLIDKRINYLESANGAQMMMMPFRRDATLLMMEQIASGIEKLHDCGLIHKDLKASNIFVSPLDFTRRANDEIIHSREVELKKDLAYDGFAADVGDYESSEGIVGTGFWRAPEVLRALRNKITPTYSTAVDVYGFGMVCYELLTGRIPFEGHRLSDYELVLSGGRPELPDYVSPEITQLLHQCWHMDPCQRPGWSQIKSIIEREFHTKPNANFVHLSEHITHQTNHRNRNSFRFKWKFRRLNTF</sequence>
<dbReference type="InterPro" id="IPR008271">
    <property type="entry name" value="Ser/Thr_kinase_AS"/>
</dbReference>
<dbReference type="SMART" id="SM00220">
    <property type="entry name" value="S_TKc"/>
    <property type="match status" value="1"/>
</dbReference>
<evidence type="ECO:0000256" key="3">
    <source>
        <dbReference type="ARBA" id="ARBA00022777"/>
    </source>
</evidence>